<dbReference type="InterPro" id="IPR005835">
    <property type="entry name" value="NTP_transferase_dom"/>
</dbReference>
<evidence type="ECO:0000313" key="5">
    <source>
        <dbReference type="Proteomes" id="UP000000268"/>
    </source>
</evidence>
<dbReference type="InterPro" id="IPR011004">
    <property type="entry name" value="Trimer_LpxA-like_sf"/>
</dbReference>
<dbReference type="EMBL" id="CP000828">
    <property type="protein sequence ID" value="ABW29522.1"/>
    <property type="molecule type" value="Genomic_DNA"/>
</dbReference>
<keyword evidence="1 4" id="KW-0808">Transferase</keyword>
<dbReference type="HOGENOM" id="CLU_029499_0_2_3"/>
<dbReference type="GO" id="GO:0031470">
    <property type="term" value="C:carboxysome"/>
    <property type="evidence" value="ECO:0007669"/>
    <property type="project" value="UniProtKB-ARBA"/>
</dbReference>
<dbReference type="Pfam" id="PF00483">
    <property type="entry name" value="NTP_transferase"/>
    <property type="match status" value="1"/>
</dbReference>
<dbReference type="InterPro" id="IPR029044">
    <property type="entry name" value="Nucleotide-diphossugar_trans"/>
</dbReference>
<protein>
    <submittedName>
        <fullName evidence="4">Nucleotidyl transferase protein</fullName>
    </submittedName>
</protein>
<reference evidence="4 5" key="1">
    <citation type="journal article" date="2008" name="Proc. Natl. Acad. Sci. U.S.A.">
        <title>Niche adaptation and genome expansion in the chlorophyll d-producing cyanobacterium Acaryochloris marina.</title>
        <authorList>
            <person name="Swingley W.D."/>
            <person name="Chen M."/>
            <person name="Cheung P.C."/>
            <person name="Conrad A.L."/>
            <person name="Dejesa L.C."/>
            <person name="Hao J."/>
            <person name="Honchak B.M."/>
            <person name="Karbach L.E."/>
            <person name="Kurdoglu A."/>
            <person name="Lahiri S."/>
            <person name="Mastrian S.D."/>
            <person name="Miyashita H."/>
            <person name="Page L."/>
            <person name="Ramakrishna P."/>
            <person name="Satoh S."/>
            <person name="Sattley W.M."/>
            <person name="Shimada Y."/>
            <person name="Taylor H.L."/>
            <person name="Tomo T."/>
            <person name="Tsuchiya T."/>
            <person name="Wang Z.T."/>
            <person name="Raymond J."/>
            <person name="Mimuro M."/>
            <person name="Blankenship R.E."/>
            <person name="Touchman J.W."/>
        </authorList>
    </citation>
    <scope>NUCLEOTIDE SEQUENCE [LARGE SCALE GENOMIC DNA]</scope>
    <source>
        <strain evidence="5">MBIC 11017</strain>
    </source>
</reference>
<dbReference type="Gene3D" id="3.90.550.10">
    <property type="entry name" value="Spore Coat Polysaccharide Biosynthesis Protein SpsA, Chain A"/>
    <property type="match status" value="1"/>
</dbReference>
<sequence length="323" mass="35210">MQAVIIAGGKGTRLSPLTLRSPKPMLPLFERPFLSWMVERCKAVGLTDILMNIRYQATQIQEYFGDGQKFGVKIRYVIEKEALDTAGAMKLAEPFYTGEPLVVFNADILTNLNLQALMQAHEQTQAQATIALARVADPTAFGLVELTDITASEHSSTGTIQSFREKPTPEEAATLGIDTVNAGTYVLNPEIFAQYPADQPLSFERTVFPNLLSNQQKISGFVWEGYWMDLGTPAKFYGAHLDILQGKMPFPLPEAMEERQPQVWVANNAIIDPQAKISGPCFLGENAKLGPQAEISSGVILGASGLIDRPLSPGIYPPGTVAV</sequence>
<dbReference type="OrthoDB" id="9801899at2"/>
<gene>
    <name evidence="4" type="ordered locus">AM1_4547</name>
</gene>
<organism evidence="4 5">
    <name type="scientific">Acaryochloris marina (strain MBIC 11017)</name>
    <dbReference type="NCBI Taxonomy" id="329726"/>
    <lineage>
        <taxon>Bacteria</taxon>
        <taxon>Bacillati</taxon>
        <taxon>Cyanobacteriota</taxon>
        <taxon>Cyanophyceae</taxon>
        <taxon>Acaryochloridales</taxon>
        <taxon>Acaryochloridaceae</taxon>
        <taxon>Acaryochloris</taxon>
    </lineage>
</organism>
<evidence type="ECO:0000256" key="1">
    <source>
        <dbReference type="ARBA" id="ARBA00022679"/>
    </source>
</evidence>
<dbReference type="SUPFAM" id="SSF51161">
    <property type="entry name" value="Trimeric LpxA-like enzymes"/>
    <property type="match status" value="1"/>
</dbReference>
<dbReference type="Proteomes" id="UP000000268">
    <property type="component" value="Chromosome"/>
</dbReference>
<dbReference type="InterPro" id="IPR018357">
    <property type="entry name" value="Hexapep_transf_CS"/>
</dbReference>
<proteinExistence type="predicted"/>
<dbReference type="Gene3D" id="2.160.10.10">
    <property type="entry name" value="Hexapeptide repeat proteins"/>
    <property type="match status" value="1"/>
</dbReference>
<evidence type="ECO:0000259" key="3">
    <source>
        <dbReference type="Pfam" id="PF00483"/>
    </source>
</evidence>
<keyword evidence="2" id="KW-0677">Repeat</keyword>
<evidence type="ECO:0000256" key="2">
    <source>
        <dbReference type="ARBA" id="ARBA00022737"/>
    </source>
</evidence>
<dbReference type="AlphaFoldDB" id="B0BZ78"/>
<dbReference type="PANTHER" id="PTHR22572">
    <property type="entry name" value="SUGAR-1-PHOSPHATE GUANYL TRANSFERASE"/>
    <property type="match status" value="1"/>
</dbReference>
<dbReference type="SUPFAM" id="SSF53448">
    <property type="entry name" value="Nucleotide-diphospho-sugar transferases"/>
    <property type="match status" value="1"/>
</dbReference>
<feature type="domain" description="Nucleotidyl transferase" evidence="3">
    <location>
        <begin position="3"/>
        <end position="245"/>
    </location>
</feature>
<name>B0BZ78_ACAM1</name>
<dbReference type="CDD" id="cd04181">
    <property type="entry name" value="NTP_transferase"/>
    <property type="match status" value="1"/>
</dbReference>
<dbReference type="GO" id="GO:0043886">
    <property type="term" value="F:structural constituent of carboxysome shell"/>
    <property type="evidence" value="ECO:0007669"/>
    <property type="project" value="UniProtKB-ARBA"/>
</dbReference>
<dbReference type="STRING" id="329726.AM1_4547"/>
<dbReference type="GO" id="GO:0016740">
    <property type="term" value="F:transferase activity"/>
    <property type="evidence" value="ECO:0007669"/>
    <property type="project" value="UniProtKB-KW"/>
</dbReference>
<dbReference type="eggNOG" id="COG1208">
    <property type="taxonomic scope" value="Bacteria"/>
</dbReference>
<dbReference type="KEGG" id="amr:AM1_4547"/>
<dbReference type="RefSeq" id="WP_012164832.1">
    <property type="nucleotide sequence ID" value="NC_009925.1"/>
</dbReference>
<keyword evidence="5" id="KW-1185">Reference proteome</keyword>
<accession>B0BZ78</accession>
<evidence type="ECO:0000313" key="4">
    <source>
        <dbReference type="EMBL" id="ABW29522.1"/>
    </source>
</evidence>
<dbReference type="InterPro" id="IPR050486">
    <property type="entry name" value="Mannose-1P_guanyltransferase"/>
</dbReference>
<dbReference type="PROSITE" id="PS00101">
    <property type="entry name" value="HEXAPEP_TRANSFERASES"/>
    <property type="match status" value="1"/>
</dbReference>